<dbReference type="Pfam" id="PF03140">
    <property type="entry name" value="DUF247"/>
    <property type="match status" value="1"/>
</dbReference>
<evidence type="ECO:0000256" key="1">
    <source>
        <dbReference type="SAM" id="MobiDB-lite"/>
    </source>
</evidence>
<evidence type="ECO:0000313" key="2">
    <source>
        <dbReference type="EMBL" id="RZC68724.1"/>
    </source>
</evidence>
<name>A0A4Y7K5V8_PAPSO</name>
<evidence type="ECO:0000313" key="3">
    <source>
        <dbReference type="Proteomes" id="UP000316621"/>
    </source>
</evidence>
<dbReference type="Gramene" id="RZC68724">
    <property type="protein sequence ID" value="RZC68724"/>
    <property type="gene ID" value="C5167_031889"/>
</dbReference>
<dbReference type="AlphaFoldDB" id="A0A4Y7K5V8"/>
<dbReference type="PANTHER" id="PTHR31549">
    <property type="entry name" value="PROTEIN, PUTATIVE (DUF247)-RELATED-RELATED"/>
    <property type="match status" value="1"/>
</dbReference>
<reference evidence="2 3" key="1">
    <citation type="journal article" date="2018" name="Science">
        <title>The opium poppy genome and morphinan production.</title>
        <authorList>
            <person name="Guo L."/>
            <person name="Winzer T."/>
            <person name="Yang X."/>
            <person name="Li Y."/>
            <person name="Ning Z."/>
            <person name="He Z."/>
            <person name="Teodor R."/>
            <person name="Lu Y."/>
            <person name="Bowser T.A."/>
            <person name="Graham I.A."/>
            <person name="Ye K."/>
        </authorList>
    </citation>
    <scope>NUCLEOTIDE SEQUENCE [LARGE SCALE GENOMIC DNA]</scope>
    <source>
        <strain evidence="3">cv. HN1</strain>
        <tissue evidence="2">Leaves</tissue>
    </source>
</reference>
<organism evidence="2 3">
    <name type="scientific">Papaver somniferum</name>
    <name type="common">Opium poppy</name>
    <dbReference type="NCBI Taxonomy" id="3469"/>
    <lineage>
        <taxon>Eukaryota</taxon>
        <taxon>Viridiplantae</taxon>
        <taxon>Streptophyta</taxon>
        <taxon>Embryophyta</taxon>
        <taxon>Tracheophyta</taxon>
        <taxon>Spermatophyta</taxon>
        <taxon>Magnoliopsida</taxon>
        <taxon>Ranunculales</taxon>
        <taxon>Papaveraceae</taxon>
        <taxon>Papaveroideae</taxon>
        <taxon>Papaver</taxon>
    </lineage>
</organism>
<feature type="non-terminal residue" evidence="2">
    <location>
        <position position="398"/>
    </location>
</feature>
<dbReference type="Proteomes" id="UP000316621">
    <property type="component" value="Chromosome 7"/>
</dbReference>
<protein>
    <submittedName>
        <fullName evidence="2">Uncharacterized protein</fullName>
    </submittedName>
</protein>
<gene>
    <name evidence="2" type="ORF">C5167_031889</name>
</gene>
<accession>A0A4Y7K5V8</accession>
<sequence>MSSDMEENYATSSAEENSLDVEENSQELEMIEAFIDMPPQELERTVQDALNDMLSPELERPVQHAIIDVLPQELETQVQIFVIPSHVKKRNPKAYQPKMVSIGPYHYSRPQLKPMQSHKKRAVTQFLKRSPTTAKETYLNELMQVYDKLWKSYEQVPELHSWTPENFIKLMMVDGIFILEFLGVVKGNRNGNDYVVTDLIFGKQGHILNYSYVMDDLLLLENQVPYLVLSTLLTVSEGLSAEETKNYLARLMLAPTTIEGHHLLDMYITGTLGGRECQEPIMGESVVKVSAAELTKTYRITFKPVATYKDMKFSRRSKTVKLPTIIIDEGTICRFYNMKTYQLVGDTRIIASSFASDEAVISVMKELTRDTIIMADNIDDKSAAIIKEVVKYYENKTR</sequence>
<feature type="region of interest" description="Disordered" evidence="1">
    <location>
        <begin position="1"/>
        <end position="23"/>
    </location>
</feature>
<proteinExistence type="predicted"/>
<dbReference type="InterPro" id="IPR004158">
    <property type="entry name" value="DUF247_pln"/>
</dbReference>
<dbReference type="EMBL" id="CM010721">
    <property type="protein sequence ID" value="RZC68724.1"/>
    <property type="molecule type" value="Genomic_DNA"/>
</dbReference>
<keyword evidence="3" id="KW-1185">Reference proteome</keyword>
<dbReference type="PANTHER" id="PTHR31549:SF149">
    <property type="entry name" value="ISOPRENOID SYNTHASE DOMAIN-CONTAINING PROTEIN"/>
    <property type="match status" value="1"/>
</dbReference>